<dbReference type="PANTHER" id="PTHR30050">
    <property type="entry name" value="CHROMOSOMAL REPLICATION INITIATOR PROTEIN DNAA"/>
    <property type="match status" value="1"/>
</dbReference>
<dbReference type="InterPro" id="IPR020591">
    <property type="entry name" value="Chromosome_initiator_DnaA-like"/>
</dbReference>
<feature type="region of interest" description="Domain IV, binds dsDNA" evidence="8">
    <location>
        <begin position="350"/>
        <end position="470"/>
    </location>
</feature>
<comment type="subcellular location">
    <subcellularLocation>
        <location evidence="8">Cytoplasm</location>
    </subcellularLocation>
</comment>
<dbReference type="Pfam" id="PF11638">
    <property type="entry name" value="DnaA_N"/>
    <property type="match status" value="1"/>
</dbReference>
<comment type="function">
    <text evidence="8 10">Plays an essential role in the initiation and regulation of chromosomal replication. ATP-DnaA binds to the origin of replication (oriC) to initiate formation of the DNA replication initiation complex once per cell cycle. Binds the DnaA box (a 9 base pair repeat at the origin) and separates the double-stranded (ds)DNA. Forms a right-handed helical filament on oriC DNA; dsDNA binds to the exterior of the filament while single-stranded (ss)DNA is stabiized in the filament's interior. The ATP-DnaA-oriC complex binds and stabilizes one strand of the AT-rich DNA unwinding element (DUE), permitting loading of DNA polymerase. After initiation quickly degrades to an ADP-DnaA complex that is not apt for DNA replication. Binds acidic phospholipids.</text>
</comment>
<dbReference type="Gene3D" id="1.10.8.60">
    <property type="match status" value="1"/>
</dbReference>
<dbReference type="CDD" id="cd00009">
    <property type="entry name" value="AAA"/>
    <property type="match status" value="1"/>
</dbReference>
<dbReference type="NCBIfam" id="TIGR00362">
    <property type="entry name" value="DnaA"/>
    <property type="match status" value="1"/>
</dbReference>
<dbReference type="SMART" id="SM00382">
    <property type="entry name" value="AAA"/>
    <property type="match status" value="1"/>
</dbReference>
<dbReference type="CDD" id="cd06571">
    <property type="entry name" value="Bac_DnaA_C"/>
    <property type="match status" value="1"/>
</dbReference>
<feature type="domain" description="AAA+ ATPase" evidence="12">
    <location>
        <begin position="166"/>
        <end position="294"/>
    </location>
</feature>
<keyword evidence="7 8" id="KW-0238">DNA-binding</keyword>
<dbReference type="AlphaFoldDB" id="A0A642A5C4"/>
<reference evidence="14" key="1">
    <citation type="journal article" date="2019" name="Nat. Med.">
        <title>A library of human gut bacterial isolates paired with longitudinal multiomics data enables mechanistic microbiome research.</title>
        <authorList>
            <person name="Poyet M."/>
            <person name="Groussin M."/>
            <person name="Gibbons S.M."/>
            <person name="Avila-Pacheco J."/>
            <person name="Jiang X."/>
            <person name="Kearney S.M."/>
            <person name="Perrotta A.R."/>
            <person name="Berdy B."/>
            <person name="Zhao S."/>
            <person name="Lieberman T.D."/>
            <person name="Swanson P.K."/>
            <person name="Smith M."/>
            <person name="Roesemann S."/>
            <person name="Alexander J.E."/>
            <person name="Rich S.A."/>
            <person name="Livny J."/>
            <person name="Vlamakis H."/>
            <person name="Clish C."/>
            <person name="Bullock K."/>
            <person name="Deik A."/>
            <person name="Scott J."/>
            <person name="Pierce K.A."/>
            <person name="Xavier R.J."/>
            <person name="Alm E.J."/>
        </authorList>
    </citation>
    <scope>NUCLEOTIDE SEQUENCE</scope>
    <source>
        <strain evidence="14">BIOML-A32</strain>
    </source>
</reference>
<evidence type="ECO:0000256" key="2">
    <source>
        <dbReference type="ARBA" id="ARBA00022490"/>
    </source>
</evidence>
<dbReference type="GO" id="GO:0005886">
    <property type="term" value="C:plasma membrane"/>
    <property type="evidence" value="ECO:0007669"/>
    <property type="project" value="TreeGrafter"/>
</dbReference>
<dbReference type="SMART" id="SM00760">
    <property type="entry name" value="Bac_DnaA_C"/>
    <property type="match status" value="1"/>
</dbReference>
<evidence type="ECO:0000256" key="1">
    <source>
        <dbReference type="ARBA" id="ARBA00006583"/>
    </source>
</evidence>
<keyword evidence="2 8" id="KW-0963">Cytoplasm</keyword>
<dbReference type="GO" id="GO:0005737">
    <property type="term" value="C:cytoplasm"/>
    <property type="evidence" value="ECO:0007669"/>
    <property type="project" value="UniProtKB-SubCell"/>
</dbReference>
<dbReference type="PRINTS" id="PR00051">
    <property type="entry name" value="DNAA"/>
</dbReference>
<evidence type="ECO:0000259" key="12">
    <source>
        <dbReference type="SMART" id="SM00382"/>
    </source>
</evidence>
<evidence type="ECO:0000256" key="4">
    <source>
        <dbReference type="ARBA" id="ARBA00022741"/>
    </source>
</evidence>
<accession>A0A642A5C4</accession>
<dbReference type="GO" id="GO:0006270">
    <property type="term" value="P:DNA replication initiation"/>
    <property type="evidence" value="ECO:0007669"/>
    <property type="project" value="UniProtKB-UniRule"/>
</dbReference>
<comment type="similarity">
    <text evidence="1 8 11">Belongs to the DnaA family.</text>
</comment>
<dbReference type="Gene3D" id="1.10.1750.10">
    <property type="match status" value="1"/>
</dbReference>
<evidence type="ECO:0000256" key="3">
    <source>
        <dbReference type="ARBA" id="ARBA00022705"/>
    </source>
</evidence>
<dbReference type="InterPro" id="IPR003593">
    <property type="entry name" value="AAA+_ATPase"/>
</dbReference>
<feature type="binding site" evidence="8">
    <location>
        <position position="180"/>
    </location>
    <ligand>
        <name>ATP</name>
        <dbReference type="ChEBI" id="CHEBI:30616"/>
    </ligand>
</feature>
<dbReference type="GO" id="GO:0005524">
    <property type="term" value="F:ATP binding"/>
    <property type="evidence" value="ECO:0007669"/>
    <property type="project" value="UniProtKB-UniRule"/>
</dbReference>
<protein>
    <recommendedName>
        <fullName evidence="8 9">Chromosomal replication initiator protein DnaA</fullName>
    </recommendedName>
</protein>
<dbReference type="InterPro" id="IPR027417">
    <property type="entry name" value="P-loop_NTPase"/>
</dbReference>
<evidence type="ECO:0000256" key="9">
    <source>
        <dbReference type="NCBIfam" id="TIGR00362"/>
    </source>
</evidence>
<feature type="binding site" evidence="8">
    <location>
        <position position="177"/>
    </location>
    <ligand>
        <name>ATP</name>
        <dbReference type="ChEBI" id="CHEBI:30616"/>
    </ligand>
</feature>
<dbReference type="PANTHER" id="PTHR30050:SF2">
    <property type="entry name" value="CHROMOSOMAL REPLICATION INITIATOR PROTEIN DNAA"/>
    <property type="match status" value="1"/>
</dbReference>
<name>A0A642A5C4_BACOV</name>
<dbReference type="Pfam" id="PF08299">
    <property type="entry name" value="Bac_DnaA_C"/>
    <property type="match status" value="1"/>
</dbReference>
<comment type="caution">
    <text evidence="14">The sequence shown here is derived from an EMBL/GenBank/DDBJ whole genome shotgun (WGS) entry which is preliminary data.</text>
</comment>
<dbReference type="InterPro" id="IPR001957">
    <property type="entry name" value="Chromosome_initiator_DnaA"/>
</dbReference>
<dbReference type="PROSITE" id="PS01008">
    <property type="entry name" value="DNAA"/>
    <property type="match status" value="1"/>
</dbReference>
<evidence type="ECO:0000256" key="7">
    <source>
        <dbReference type="ARBA" id="ARBA00023125"/>
    </source>
</evidence>
<evidence type="ECO:0000313" key="14">
    <source>
        <dbReference type="EMBL" id="KAA4561527.1"/>
    </source>
</evidence>
<dbReference type="InterPro" id="IPR018312">
    <property type="entry name" value="Chromosome_initiator_DnaA_CS"/>
</dbReference>
<evidence type="ECO:0000256" key="8">
    <source>
        <dbReference type="HAMAP-Rule" id="MF_00377"/>
    </source>
</evidence>
<feature type="binding site" evidence="8">
    <location>
        <position position="181"/>
    </location>
    <ligand>
        <name>ATP</name>
        <dbReference type="ChEBI" id="CHEBI:30616"/>
    </ligand>
</feature>
<evidence type="ECO:0000259" key="13">
    <source>
        <dbReference type="SMART" id="SM00760"/>
    </source>
</evidence>
<proteinExistence type="inferred from homology"/>
<evidence type="ECO:0000256" key="6">
    <source>
        <dbReference type="ARBA" id="ARBA00023121"/>
    </source>
</evidence>
<dbReference type="HAMAP" id="MF_00377">
    <property type="entry name" value="DnaA_bact"/>
    <property type="match status" value="1"/>
</dbReference>
<keyword evidence="6 8" id="KW-0446">Lipid-binding</keyword>
<comment type="subunit">
    <text evidence="8">Oligomerizes as a right-handed, spiral filament on DNA at oriC.</text>
</comment>
<dbReference type="InterPro" id="IPR013317">
    <property type="entry name" value="DnaA_dom"/>
</dbReference>
<evidence type="ECO:0000256" key="10">
    <source>
        <dbReference type="RuleBase" id="RU000577"/>
    </source>
</evidence>
<comment type="caution">
    <text evidence="8">Lacks conserved residue(s) required for the propagation of feature annotation.</text>
</comment>
<dbReference type="FunFam" id="3.40.50.300:FF:000150">
    <property type="entry name" value="Chromosomal replication initiator protein DnaA"/>
    <property type="match status" value="1"/>
</dbReference>
<keyword evidence="4 8" id="KW-0547">Nucleotide-binding</keyword>
<dbReference type="Pfam" id="PF00308">
    <property type="entry name" value="Bac_DnaA"/>
    <property type="match status" value="1"/>
</dbReference>
<gene>
    <name evidence="8 14" type="primary">dnaA</name>
    <name evidence="14" type="ORF">F3B65_26660</name>
</gene>
<dbReference type="SUPFAM" id="SSF52540">
    <property type="entry name" value="P-loop containing nucleoside triphosphate hydrolases"/>
    <property type="match status" value="1"/>
</dbReference>
<feature type="region of interest" description="Domain III, AAA+ region" evidence="8">
    <location>
        <begin position="133"/>
        <end position="349"/>
    </location>
</feature>
<organism evidence="14">
    <name type="scientific">Bacteroides ovatus</name>
    <dbReference type="NCBI Taxonomy" id="28116"/>
    <lineage>
        <taxon>Bacteria</taxon>
        <taxon>Pseudomonadati</taxon>
        <taxon>Bacteroidota</taxon>
        <taxon>Bacteroidia</taxon>
        <taxon>Bacteroidales</taxon>
        <taxon>Bacteroidaceae</taxon>
        <taxon>Bacteroides</taxon>
    </lineage>
</organism>
<dbReference type="FunFam" id="1.10.8.60:FF:000003">
    <property type="entry name" value="Chromosomal replication initiator protein DnaA"/>
    <property type="match status" value="1"/>
</dbReference>
<comment type="domain">
    <text evidence="8">Domain I is involved in oligomerization and binding regulators, domain II is flexibile and of varying length in different bacteria, domain III forms the AAA+ region, while domain IV binds dsDNA.</text>
</comment>
<dbReference type="GO" id="GO:0006275">
    <property type="term" value="P:regulation of DNA replication"/>
    <property type="evidence" value="ECO:0007669"/>
    <property type="project" value="UniProtKB-UniRule"/>
</dbReference>
<dbReference type="Gene3D" id="3.40.50.300">
    <property type="entry name" value="P-loop containing nucleotide triphosphate hydrolases"/>
    <property type="match status" value="1"/>
</dbReference>
<dbReference type="Gene3D" id="3.30.300.180">
    <property type="match status" value="1"/>
</dbReference>
<feature type="region of interest" description="Domain I, interacts with DnaA modulators" evidence="8">
    <location>
        <begin position="1"/>
        <end position="95"/>
    </location>
</feature>
<keyword evidence="5 8" id="KW-0067">ATP-binding</keyword>
<sequence length="470" mass="53907">MSSYDLAEVWVKFLEKFHESTSENVYNAWIKPLIPLEITDTYLKVGAKNNFTKKWLEETYTTVIEGMLASITGTNLQFKIENLDLKTEELPINSAETTPVQTENRSLLPEAVLPPVKNSFTQQDLFEDDIQSNLNPKYIFETFVIGNSNRFAYAAAQAVASNPAKAYNPLFIYGGVGLGKTHLMHAIGNQIKMNDSKMKILYISSEKFTNEIINSIQNKNTDAFRKKYRNIDCLIIDDIQFLKNKEMTQEEFFHTFNTLYEANKQIIISSDRLPREIETLEDRLRSRFESGLLADIQSPDLETRIAILRKKAESENISIPHDVISLVASSIDTNIREIEGAYTKIVAYASLMGSPITIDLAKKILDAMGTSTKNKQITFDDIIQVTSDYFKIKKEEFFTKKRTQNIAYPRQIAMYLCREMADFSYPRIGEFFGGRDHTTVIHAYEKIVKKIKEDPNCEKTITYLVDKLKQ</sequence>
<dbReference type="InterPro" id="IPR013159">
    <property type="entry name" value="DnaA_C"/>
</dbReference>
<dbReference type="InterPro" id="IPR010921">
    <property type="entry name" value="Trp_repressor/repl_initiator"/>
</dbReference>
<dbReference type="GO" id="GO:0003688">
    <property type="term" value="F:DNA replication origin binding"/>
    <property type="evidence" value="ECO:0007669"/>
    <property type="project" value="UniProtKB-UniRule"/>
</dbReference>
<evidence type="ECO:0000256" key="5">
    <source>
        <dbReference type="ARBA" id="ARBA00022840"/>
    </source>
</evidence>
<evidence type="ECO:0000256" key="11">
    <source>
        <dbReference type="RuleBase" id="RU004227"/>
    </source>
</evidence>
<keyword evidence="3 8" id="KW-0235">DNA replication</keyword>
<dbReference type="InterPro" id="IPR024633">
    <property type="entry name" value="DnaA_N_dom"/>
</dbReference>
<dbReference type="EMBL" id="VWGG01000073">
    <property type="protein sequence ID" value="KAA4561527.1"/>
    <property type="molecule type" value="Genomic_DNA"/>
</dbReference>
<dbReference type="GO" id="GO:0008289">
    <property type="term" value="F:lipid binding"/>
    <property type="evidence" value="ECO:0007669"/>
    <property type="project" value="UniProtKB-KW"/>
</dbReference>
<dbReference type="SUPFAM" id="SSF48295">
    <property type="entry name" value="TrpR-like"/>
    <property type="match status" value="1"/>
</dbReference>
<feature type="binding site" evidence="8">
    <location>
        <position position="179"/>
    </location>
    <ligand>
        <name>ATP</name>
        <dbReference type="ChEBI" id="CHEBI:30616"/>
    </ligand>
</feature>
<feature type="domain" description="Chromosomal replication initiator DnaA C-terminal" evidence="13">
    <location>
        <begin position="378"/>
        <end position="447"/>
    </location>
</feature>
<dbReference type="InterPro" id="IPR038454">
    <property type="entry name" value="DnaA_N_sf"/>
</dbReference>